<dbReference type="EMBL" id="CAJOBO010004051">
    <property type="protein sequence ID" value="CAF4510635.1"/>
    <property type="molecule type" value="Genomic_DNA"/>
</dbReference>
<dbReference type="OrthoDB" id="423607at2759"/>
<dbReference type="Proteomes" id="UP000663825">
    <property type="component" value="Unassembled WGS sequence"/>
</dbReference>
<dbReference type="EMBL" id="CAJNXB010000246">
    <property type="protein sequence ID" value="CAF3040143.1"/>
    <property type="molecule type" value="Genomic_DNA"/>
</dbReference>
<accession>A0A817MDK5</accession>
<dbReference type="EMBL" id="CAJOBP010009997">
    <property type="protein sequence ID" value="CAF4561087.1"/>
    <property type="molecule type" value="Genomic_DNA"/>
</dbReference>
<gene>
    <name evidence="3" type="ORF">FME351_LOCUS3796</name>
    <name evidence="5" type="ORF">HFQ381_LOCUS28447</name>
    <name evidence="4" type="ORF">LUA448_LOCUS18675</name>
    <name evidence="2" type="ORF">TIS948_LOCUS3477</name>
    <name evidence="7" type="ORF">TSG867_LOCUS28097</name>
    <name evidence="6" type="ORF">UJA718_LOCUS29960</name>
</gene>
<evidence type="ECO:0000313" key="9">
    <source>
        <dbReference type="Proteomes" id="UP000663873"/>
    </source>
</evidence>
<evidence type="ECO:0000313" key="2">
    <source>
        <dbReference type="EMBL" id="CAF3040143.1"/>
    </source>
</evidence>
<dbReference type="Proteomes" id="UP000663869">
    <property type="component" value="Unassembled WGS sequence"/>
</dbReference>
<dbReference type="InterPro" id="IPR001810">
    <property type="entry name" value="F-box_dom"/>
</dbReference>
<dbReference type="Proteomes" id="UP000663873">
    <property type="component" value="Unassembled WGS sequence"/>
</dbReference>
<dbReference type="EMBL" id="CAJOBQ010003414">
    <property type="protein sequence ID" value="CAF4605422.1"/>
    <property type="molecule type" value="Genomic_DNA"/>
</dbReference>
<dbReference type="PROSITE" id="PS50181">
    <property type="entry name" value="FBOX"/>
    <property type="match status" value="1"/>
</dbReference>
<organism evidence="2 8">
    <name type="scientific">Rotaria socialis</name>
    <dbReference type="NCBI Taxonomy" id="392032"/>
    <lineage>
        <taxon>Eukaryota</taxon>
        <taxon>Metazoa</taxon>
        <taxon>Spiralia</taxon>
        <taxon>Gnathifera</taxon>
        <taxon>Rotifera</taxon>
        <taxon>Eurotatoria</taxon>
        <taxon>Bdelloidea</taxon>
        <taxon>Philodinida</taxon>
        <taxon>Philodinidae</taxon>
        <taxon>Rotaria</taxon>
    </lineage>
</organism>
<dbReference type="Proteomes" id="UP000663833">
    <property type="component" value="Unassembled WGS sequence"/>
</dbReference>
<name>A0A817MDK5_9BILA</name>
<reference evidence="2" key="1">
    <citation type="submission" date="2021-02" db="EMBL/GenBank/DDBJ databases">
        <authorList>
            <person name="Nowell W R."/>
        </authorList>
    </citation>
    <scope>NUCLEOTIDE SEQUENCE</scope>
</reference>
<keyword evidence="9" id="KW-1185">Reference proteome</keyword>
<dbReference type="Proteomes" id="UP000663862">
    <property type="component" value="Unassembled WGS sequence"/>
</dbReference>
<dbReference type="Proteomes" id="UP000663851">
    <property type="component" value="Unassembled WGS sequence"/>
</dbReference>
<evidence type="ECO:0000313" key="6">
    <source>
        <dbReference type="EMBL" id="CAF4561087.1"/>
    </source>
</evidence>
<dbReference type="EMBL" id="CAJNYD010002340">
    <property type="protein sequence ID" value="CAF3412850.1"/>
    <property type="molecule type" value="Genomic_DNA"/>
</dbReference>
<evidence type="ECO:0000313" key="8">
    <source>
        <dbReference type="Proteomes" id="UP000663825"/>
    </source>
</evidence>
<dbReference type="AlphaFoldDB" id="A0A817MDK5"/>
<proteinExistence type="predicted"/>
<sequence>MNRSCLQLKDLPDELLVLIFKQMNNVGVMYSLFGVNERFDSILQDPIFTNRLNFLKCSSEKFLSIFSPDIIFGRFCAQILPAIREKIQWLDVDSSTMKQILCATNYPNLHELGLFNVEEGTIRSLFTDVNLSSNLFIKQITKLLITIGVDLKMKPYSTMKYISNHIFTVFKKLTHLTFSESSYQTMVGLSFAYPPINFCSSTLLVLNVRIDSFPVCLYILDGRFNQLHTLIMETANIFPSEKIENQGDIPSLKCFSLSCFETICCYDELVLPLLYRMSNLETLNLSLSISVKQAFIDGYNLKNKIVNRMPRVNKFTFDIHSIMRIQNDIIIPTNEDIRNTFNDFQYTQLICYMDHFADRKECQGHVYTYPSKMSYYQYISNQFPGGYYPHVRLVSLYDEYPFEHEFFLRIVQSFPFMERLVLSNIEPQQQKQSRKSTNDACHLSIAEYSHLIELDLERATDDYVEEFLSDRKTCFRKNIRLCVMTETLLRVTKHFTRDDTRMNCTKVGNLLLWSEWRSSKSFQEYFPSLKDSDDYICPFFY</sequence>
<evidence type="ECO:0000313" key="4">
    <source>
        <dbReference type="EMBL" id="CAF3412850.1"/>
    </source>
</evidence>
<evidence type="ECO:0000313" key="5">
    <source>
        <dbReference type="EMBL" id="CAF4510635.1"/>
    </source>
</evidence>
<evidence type="ECO:0000259" key="1">
    <source>
        <dbReference type="PROSITE" id="PS50181"/>
    </source>
</evidence>
<comment type="caution">
    <text evidence="2">The sequence shown here is derived from an EMBL/GenBank/DDBJ whole genome shotgun (WGS) entry which is preliminary data.</text>
</comment>
<dbReference type="EMBL" id="CAJNYU010000238">
    <property type="protein sequence ID" value="CAF3343312.1"/>
    <property type="molecule type" value="Genomic_DNA"/>
</dbReference>
<feature type="domain" description="F-box" evidence="1">
    <location>
        <begin position="5"/>
        <end position="52"/>
    </location>
</feature>
<evidence type="ECO:0000313" key="7">
    <source>
        <dbReference type="EMBL" id="CAF4605422.1"/>
    </source>
</evidence>
<protein>
    <recommendedName>
        <fullName evidence="1">F-box domain-containing protein</fullName>
    </recommendedName>
</protein>
<evidence type="ECO:0000313" key="3">
    <source>
        <dbReference type="EMBL" id="CAF3343312.1"/>
    </source>
</evidence>